<dbReference type="EMBL" id="KQ964248">
    <property type="protein sequence ID" value="KXJ92807.1"/>
    <property type="molecule type" value="Genomic_DNA"/>
</dbReference>
<keyword evidence="2" id="KW-1185">Reference proteome</keyword>
<name>A0A136J6Q1_9PEZI</name>
<protein>
    <submittedName>
        <fullName evidence="1">Uncharacterized protein</fullName>
    </submittedName>
</protein>
<reference evidence="2" key="1">
    <citation type="submission" date="2016-02" db="EMBL/GenBank/DDBJ databases">
        <title>Draft genome sequence of Microdochium bolleyi, a fungal endophyte of beachgrass.</title>
        <authorList>
            <consortium name="DOE Joint Genome Institute"/>
            <person name="David A.S."/>
            <person name="May G."/>
            <person name="Haridas S."/>
            <person name="Lim J."/>
            <person name="Wang M."/>
            <person name="Labutti K."/>
            <person name="Lipzen A."/>
            <person name="Barry K."/>
            <person name="Grigoriev I.V."/>
        </authorList>
    </citation>
    <scope>NUCLEOTIDE SEQUENCE [LARGE SCALE GENOMIC DNA]</scope>
    <source>
        <strain evidence="2">J235TASD1</strain>
    </source>
</reference>
<evidence type="ECO:0000313" key="1">
    <source>
        <dbReference type="EMBL" id="KXJ92807.1"/>
    </source>
</evidence>
<dbReference type="Proteomes" id="UP000070501">
    <property type="component" value="Unassembled WGS sequence"/>
</dbReference>
<accession>A0A136J6Q1</accession>
<proteinExistence type="predicted"/>
<dbReference type="InParanoid" id="A0A136J6Q1"/>
<sequence>MKPLFASRRDPRLPIGRIARRYMPERHIWRTDALLSAQPARLHADAVEVEASSSSGSCHRDAQPAGDIHSGPLDDFDSITRCGLSVFVLRASFQVFAGICPDGLGRFERIKAENCLSIRPSHVGWRAPRNAVSRWYLYAFFLRPLRVNDRDPPVTSASRCRGQQRHDGLDVFGCDGEAGRTVCALSLRASQDNRVLASSGPCRRPHGFGPIAPSGRAWRGKPLCHVREGGRAAGRASYRPGHARIRAG</sequence>
<organism evidence="1 2">
    <name type="scientific">Microdochium bolleyi</name>
    <dbReference type="NCBI Taxonomy" id="196109"/>
    <lineage>
        <taxon>Eukaryota</taxon>
        <taxon>Fungi</taxon>
        <taxon>Dikarya</taxon>
        <taxon>Ascomycota</taxon>
        <taxon>Pezizomycotina</taxon>
        <taxon>Sordariomycetes</taxon>
        <taxon>Xylariomycetidae</taxon>
        <taxon>Xylariales</taxon>
        <taxon>Microdochiaceae</taxon>
        <taxon>Microdochium</taxon>
    </lineage>
</organism>
<dbReference type="AlphaFoldDB" id="A0A136J6Q1"/>
<gene>
    <name evidence="1" type="ORF">Micbo1qcDRAFT_51176</name>
</gene>
<evidence type="ECO:0000313" key="2">
    <source>
        <dbReference type="Proteomes" id="UP000070501"/>
    </source>
</evidence>